<evidence type="ECO:0000256" key="4">
    <source>
        <dbReference type="ARBA" id="ARBA00022989"/>
    </source>
</evidence>
<feature type="transmembrane region" description="Helical" evidence="6">
    <location>
        <begin position="271"/>
        <end position="290"/>
    </location>
</feature>
<dbReference type="Pfam" id="PF00892">
    <property type="entry name" value="EamA"/>
    <property type="match status" value="2"/>
</dbReference>
<evidence type="ECO:0000256" key="1">
    <source>
        <dbReference type="ARBA" id="ARBA00004141"/>
    </source>
</evidence>
<feature type="transmembrane region" description="Helical" evidence="6">
    <location>
        <begin position="90"/>
        <end position="111"/>
    </location>
</feature>
<dbReference type="InterPro" id="IPR037185">
    <property type="entry name" value="EmrE-like"/>
</dbReference>
<dbReference type="SUPFAM" id="SSF103481">
    <property type="entry name" value="Multidrug resistance efflux transporter EmrE"/>
    <property type="match status" value="2"/>
</dbReference>
<dbReference type="InterPro" id="IPR050638">
    <property type="entry name" value="AA-Vitamin_Transporters"/>
</dbReference>
<keyword evidence="3 6" id="KW-0812">Transmembrane</keyword>
<accession>A0A0P1FK16</accession>
<evidence type="ECO:0000256" key="5">
    <source>
        <dbReference type="ARBA" id="ARBA00023136"/>
    </source>
</evidence>
<comment type="similarity">
    <text evidence="2">Belongs to the EamA transporter family.</text>
</comment>
<dbReference type="RefSeq" id="WP_058244629.1">
    <property type="nucleotide sequence ID" value="NZ_CYSB01000030.1"/>
</dbReference>
<dbReference type="Proteomes" id="UP000051887">
    <property type="component" value="Unassembled WGS sequence"/>
</dbReference>
<organism evidence="9 11">
    <name type="scientific">Thalassovita autumnalis</name>
    <dbReference type="NCBI Taxonomy" id="2072972"/>
    <lineage>
        <taxon>Bacteria</taxon>
        <taxon>Pseudomonadati</taxon>
        <taxon>Pseudomonadota</taxon>
        <taxon>Alphaproteobacteria</taxon>
        <taxon>Rhodobacterales</taxon>
        <taxon>Roseobacteraceae</taxon>
        <taxon>Thalassovita</taxon>
    </lineage>
</organism>
<feature type="transmembrane region" description="Helical" evidence="6">
    <location>
        <begin position="244"/>
        <end position="265"/>
    </location>
</feature>
<keyword evidence="5 6" id="KW-0472">Membrane</keyword>
<evidence type="ECO:0000313" key="9">
    <source>
        <dbReference type="EMBL" id="CUH73488.1"/>
    </source>
</evidence>
<protein>
    <submittedName>
        <fullName evidence="8 9">DMT superfamily transporter inner membrane protein</fullName>
    </submittedName>
</protein>
<dbReference type="GO" id="GO:0016020">
    <property type="term" value="C:membrane"/>
    <property type="evidence" value="ECO:0007669"/>
    <property type="project" value="UniProtKB-SubCell"/>
</dbReference>
<dbReference type="EMBL" id="CYSB01000030">
    <property type="protein sequence ID" value="CUH68384.1"/>
    <property type="molecule type" value="Genomic_DNA"/>
</dbReference>
<feature type="transmembrane region" description="Helical" evidence="6">
    <location>
        <begin position="146"/>
        <end position="166"/>
    </location>
</feature>
<evidence type="ECO:0000313" key="8">
    <source>
        <dbReference type="EMBL" id="CUH68384.1"/>
    </source>
</evidence>
<evidence type="ECO:0000256" key="3">
    <source>
        <dbReference type="ARBA" id="ARBA00022692"/>
    </source>
</evidence>
<dbReference type="InterPro" id="IPR000620">
    <property type="entry name" value="EamA_dom"/>
</dbReference>
<keyword evidence="4 6" id="KW-1133">Transmembrane helix</keyword>
<feature type="transmembrane region" description="Helical" evidence="6">
    <location>
        <begin position="178"/>
        <end position="198"/>
    </location>
</feature>
<feature type="transmembrane region" description="Helical" evidence="6">
    <location>
        <begin position="64"/>
        <end position="84"/>
    </location>
</feature>
<evidence type="ECO:0000313" key="11">
    <source>
        <dbReference type="Proteomes" id="UP000051887"/>
    </source>
</evidence>
<evidence type="ECO:0000313" key="10">
    <source>
        <dbReference type="Proteomes" id="UP000051086"/>
    </source>
</evidence>
<dbReference type="AlphaFoldDB" id="A0A0P1FK16"/>
<name>A0A0P1FK16_9RHOB</name>
<evidence type="ECO:0000256" key="2">
    <source>
        <dbReference type="ARBA" id="ARBA00007362"/>
    </source>
</evidence>
<sequence length="303" mass="31989">MTLILYIATVLIWGTTWIAIALQVGDVPVMVSVFYRFATAGVVFVLGLALLGRLQVPAARQQKWVLAQALCLFSLNFLCFYVAAGYLASGVISVIFSLATIFNAVNARIFFGDRVSGKTLLAGLLGLSGLALLFAGDLSGAGAEDAWIGIALASCGTLMFSFGNMVSRRNSANGLTPITANAWGMCYGALFLLTLIFATGTPIILPGDPIYIGAMLYLAVIGSVVGFTTYLVMVARVGSAKAAYATVMFPIVALAISTVFEGYVWGLMNSAGLALALCGNLVMFASVDWLSRLRPRTRSQNTA</sequence>
<comment type="subcellular location">
    <subcellularLocation>
        <location evidence="1">Membrane</location>
        <topology evidence="1">Multi-pass membrane protein</topology>
    </subcellularLocation>
</comment>
<feature type="domain" description="EamA" evidence="7">
    <location>
        <begin position="3"/>
        <end position="134"/>
    </location>
</feature>
<evidence type="ECO:0000256" key="6">
    <source>
        <dbReference type="SAM" id="Phobius"/>
    </source>
</evidence>
<dbReference type="OrthoDB" id="2352272at2"/>
<proteinExistence type="inferred from homology"/>
<dbReference type="Proteomes" id="UP000051086">
    <property type="component" value="Unassembled WGS sequence"/>
</dbReference>
<dbReference type="EMBL" id="CYSC01000040">
    <property type="protein sequence ID" value="CUH73488.1"/>
    <property type="molecule type" value="Genomic_DNA"/>
</dbReference>
<keyword evidence="10" id="KW-1185">Reference proteome</keyword>
<dbReference type="PANTHER" id="PTHR32322">
    <property type="entry name" value="INNER MEMBRANE TRANSPORTER"/>
    <property type="match status" value="1"/>
</dbReference>
<feature type="transmembrane region" description="Helical" evidence="6">
    <location>
        <begin position="31"/>
        <end position="52"/>
    </location>
</feature>
<feature type="transmembrane region" description="Helical" evidence="6">
    <location>
        <begin position="120"/>
        <end position="140"/>
    </location>
</feature>
<feature type="transmembrane region" description="Helical" evidence="6">
    <location>
        <begin position="210"/>
        <end position="232"/>
    </location>
</feature>
<dbReference type="PANTHER" id="PTHR32322:SF2">
    <property type="entry name" value="EAMA DOMAIN-CONTAINING PROTEIN"/>
    <property type="match status" value="1"/>
</dbReference>
<reference evidence="8 10" key="1">
    <citation type="submission" date="2015-09" db="EMBL/GenBank/DDBJ databases">
        <authorList>
            <person name="Rodrigo-Torres L."/>
            <person name="Arahal D.R."/>
        </authorList>
    </citation>
    <scope>NUCLEOTIDE SEQUENCE [LARGE SCALE GENOMIC DNA]</scope>
    <source>
        <strain evidence="8 10">CECT 5118</strain>
    </source>
</reference>
<feature type="domain" description="EamA" evidence="7">
    <location>
        <begin position="148"/>
        <end position="284"/>
    </location>
</feature>
<evidence type="ECO:0000259" key="7">
    <source>
        <dbReference type="Pfam" id="PF00892"/>
    </source>
</evidence>
<gene>
    <name evidence="8" type="ORF">TL5118_02618</name>
    <name evidence="9" type="ORF">TL5120_03297</name>
</gene>
<reference evidence="9 11" key="2">
    <citation type="submission" date="2015-09" db="EMBL/GenBank/DDBJ databases">
        <authorList>
            <consortium name="Swine Surveillance"/>
        </authorList>
    </citation>
    <scope>NUCLEOTIDE SEQUENCE [LARGE SCALE GENOMIC DNA]</scope>
    <source>
        <strain evidence="9 11">5120</strain>
    </source>
</reference>